<proteinExistence type="predicted"/>
<dbReference type="Gene3D" id="3.40.50.2000">
    <property type="entry name" value="Glycogen Phosphorylase B"/>
    <property type="match status" value="2"/>
</dbReference>
<dbReference type="InterPro" id="IPR001296">
    <property type="entry name" value="Glyco_trans_1"/>
</dbReference>
<gene>
    <name evidence="3" type="ORF">F6B43_09885</name>
</gene>
<sequence length="463" mass="49225">MAAFPDAEYLILSSRLIPDMDGGYTFATLARARQMAAAGVDGGRGPLLLTVDPGSITDHARHRAVLAGRDLLLDIDRMRNLFDESADPRGGAAEWLRAAVHAGDPDPALEYRRVADAEGRPVISLPVIANDPDWHISTAPVAVHAADGGVIGVLDGFGALYRAWLDHVVAEVRGSDSSRPVVVLCESRQLGELLVGWDDAHARLLHTIHTSHLEAPYTPDAPVNALWQRWFTVADRFDAVLWPTTAQRDDVRARFGGADAHVVVPQAVAAPHGVTPAHERVRGRVAMLNRLAPGKRIDQAIRAFAGVVAAVPEATLDIFGEGALRGRLQQLIDDLGLGAHVMLHGNTTDPGSVLDEASVFLSTSAYEGQGLSLAEALAHGCPVVAYDVRYGPREALAGGGGVLVPDGDEEALVAALVRVLSDPGEHARLVAEASDSARRLDPPHVMDALATAVRDALARPIRR</sequence>
<accession>A0A5J5J4N5</accession>
<dbReference type="PANTHER" id="PTHR12526:SF630">
    <property type="entry name" value="GLYCOSYLTRANSFERASE"/>
    <property type="match status" value="1"/>
</dbReference>
<organism evidence="3 4">
    <name type="scientific">Microbacterium rhizomatis</name>
    <dbReference type="NCBI Taxonomy" id="1631477"/>
    <lineage>
        <taxon>Bacteria</taxon>
        <taxon>Bacillati</taxon>
        <taxon>Actinomycetota</taxon>
        <taxon>Actinomycetes</taxon>
        <taxon>Micrococcales</taxon>
        <taxon>Microbacteriaceae</taxon>
        <taxon>Microbacterium</taxon>
    </lineage>
</organism>
<evidence type="ECO:0000259" key="2">
    <source>
        <dbReference type="Pfam" id="PF00534"/>
    </source>
</evidence>
<dbReference type="GO" id="GO:0016757">
    <property type="term" value="F:glycosyltransferase activity"/>
    <property type="evidence" value="ECO:0007669"/>
    <property type="project" value="InterPro"/>
</dbReference>
<dbReference type="AlphaFoldDB" id="A0A5J5J4N5"/>
<dbReference type="PANTHER" id="PTHR12526">
    <property type="entry name" value="GLYCOSYLTRANSFERASE"/>
    <property type="match status" value="1"/>
</dbReference>
<reference evidence="4" key="1">
    <citation type="submission" date="2019-09" db="EMBL/GenBank/DDBJ databases">
        <title>Mumia zhuanghuii sp. nov. isolated from the intestinal contents of plateau pika (Ochotona curzoniae) in the Qinghai-Tibet plateau of China.</title>
        <authorList>
            <person name="Tian Z."/>
        </authorList>
    </citation>
    <scope>NUCLEOTIDE SEQUENCE [LARGE SCALE GENOMIC DNA]</scope>
    <source>
        <strain evidence="4">JCM 30598</strain>
    </source>
</reference>
<name>A0A5J5J4N5_9MICO</name>
<evidence type="ECO:0000313" key="4">
    <source>
        <dbReference type="Proteomes" id="UP000325827"/>
    </source>
</evidence>
<comment type="caution">
    <text evidence="3">The sequence shown here is derived from an EMBL/GenBank/DDBJ whole genome shotgun (WGS) entry which is preliminary data.</text>
</comment>
<keyword evidence="4" id="KW-1185">Reference proteome</keyword>
<dbReference type="SUPFAM" id="SSF53756">
    <property type="entry name" value="UDP-Glycosyltransferase/glycogen phosphorylase"/>
    <property type="match status" value="1"/>
</dbReference>
<dbReference type="EMBL" id="VYSA01000002">
    <property type="protein sequence ID" value="KAA9108499.1"/>
    <property type="molecule type" value="Genomic_DNA"/>
</dbReference>
<evidence type="ECO:0000313" key="3">
    <source>
        <dbReference type="EMBL" id="KAA9108499.1"/>
    </source>
</evidence>
<keyword evidence="1 3" id="KW-0808">Transferase</keyword>
<evidence type="ECO:0000256" key="1">
    <source>
        <dbReference type="ARBA" id="ARBA00022679"/>
    </source>
</evidence>
<dbReference type="Proteomes" id="UP000325827">
    <property type="component" value="Unassembled WGS sequence"/>
</dbReference>
<protein>
    <submittedName>
        <fullName evidence="3">Glycosyltransferase</fullName>
    </submittedName>
</protein>
<dbReference type="Pfam" id="PF00534">
    <property type="entry name" value="Glycos_transf_1"/>
    <property type="match status" value="1"/>
</dbReference>
<dbReference type="OrthoDB" id="506201at2"/>
<feature type="domain" description="Glycosyl transferase family 1" evidence="2">
    <location>
        <begin position="285"/>
        <end position="433"/>
    </location>
</feature>